<evidence type="ECO:0000313" key="2">
    <source>
        <dbReference type="Proteomes" id="UP001162162"/>
    </source>
</evidence>
<accession>A0AAV8YF86</accession>
<dbReference type="EMBL" id="JAPWTK010000114">
    <property type="protein sequence ID" value="KAJ8949632.1"/>
    <property type="molecule type" value="Genomic_DNA"/>
</dbReference>
<comment type="caution">
    <text evidence="1">The sequence shown here is derived from an EMBL/GenBank/DDBJ whole genome shotgun (WGS) entry which is preliminary data.</text>
</comment>
<reference evidence="1" key="1">
    <citation type="journal article" date="2023" name="Insect Mol. Biol.">
        <title>Genome sequencing provides insights into the evolution of gene families encoding plant cell wall-degrading enzymes in longhorned beetles.</title>
        <authorList>
            <person name="Shin N.R."/>
            <person name="Okamura Y."/>
            <person name="Kirsch R."/>
            <person name="Pauchet Y."/>
        </authorList>
    </citation>
    <scope>NUCLEOTIDE SEQUENCE</scope>
    <source>
        <strain evidence="1">AMC_N1</strain>
    </source>
</reference>
<sequence>MLHDNELQEGYIQQDGARARTAREAINYLGEFFEDRIISLNMQTIFPPTPCDLNPCCIGSRFNLCVEIFGMILIIEKGRRDGAGGQDGPTKEVNNVRRLCFGALLTGDRKTRRHLWVVPMPHSANNNGHNGIYFALSSAHCDAATVFFRRLGARIVTKEWQR</sequence>
<keyword evidence="2" id="KW-1185">Reference proteome</keyword>
<dbReference type="Proteomes" id="UP001162162">
    <property type="component" value="Unassembled WGS sequence"/>
</dbReference>
<name>A0AAV8YF86_9CUCU</name>
<proteinExistence type="predicted"/>
<gene>
    <name evidence="1" type="ORF">NQ318_007397</name>
</gene>
<organism evidence="1 2">
    <name type="scientific">Aromia moschata</name>
    <dbReference type="NCBI Taxonomy" id="1265417"/>
    <lineage>
        <taxon>Eukaryota</taxon>
        <taxon>Metazoa</taxon>
        <taxon>Ecdysozoa</taxon>
        <taxon>Arthropoda</taxon>
        <taxon>Hexapoda</taxon>
        <taxon>Insecta</taxon>
        <taxon>Pterygota</taxon>
        <taxon>Neoptera</taxon>
        <taxon>Endopterygota</taxon>
        <taxon>Coleoptera</taxon>
        <taxon>Polyphaga</taxon>
        <taxon>Cucujiformia</taxon>
        <taxon>Chrysomeloidea</taxon>
        <taxon>Cerambycidae</taxon>
        <taxon>Cerambycinae</taxon>
        <taxon>Callichromatini</taxon>
        <taxon>Aromia</taxon>
    </lineage>
</organism>
<dbReference type="AlphaFoldDB" id="A0AAV8YF86"/>
<evidence type="ECO:0000313" key="1">
    <source>
        <dbReference type="EMBL" id="KAJ8949632.1"/>
    </source>
</evidence>
<protein>
    <submittedName>
        <fullName evidence="1">Uncharacterized protein</fullName>
    </submittedName>
</protein>